<sequence length="125" mass="13392">MKRGADMVLTVTDHATDGGEVAQFGESGVAVFTETDGEATSAPPHALGNNSFLFKALIGTTARGISSGTFEGVLDTPPWLAGPTLHSERRSALAPEDFSHDASRLNGRWTYIRKSKRKEKTEVDS</sequence>
<dbReference type="EMBL" id="RWGY01000051">
    <property type="protein sequence ID" value="TVU04801.1"/>
    <property type="molecule type" value="Genomic_DNA"/>
</dbReference>
<name>A0A5J9T1S9_9POAL</name>
<feature type="non-terminal residue" evidence="1">
    <location>
        <position position="1"/>
    </location>
</feature>
<reference evidence="1 2" key="1">
    <citation type="journal article" date="2019" name="Sci. Rep.">
        <title>A high-quality genome of Eragrostis curvula grass provides insights into Poaceae evolution and supports new strategies to enhance forage quality.</title>
        <authorList>
            <person name="Carballo J."/>
            <person name="Santos B.A.C.M."/>
            <person name="Zappacosta D."/>
            <person name="Garbus I."/>
            <person name="Selva J.P."/>
            <person name="Gallo C.A."/>
            <person name="Diaz A."/>
            <person name="Albertini E."/>
            <person name="Caccamo M."/>
            <person name="Echenique V."/>
        </authorList>
    </citation>
    <scope>NUCLEOTIDE SEQUENCE [LARGE SCALE GENOMIC DNA]</scope>
    <source>
        <strain evidence="2">cv. Victoria</strain>
        <tissue evidence="1">Leaf</tissue>
    </source>
</reference>
<organism evidence="1 2">
    <name type="scientific">Eragrostis curvula</name>
    <name type="common">weeping love grass</name>
    <dbReference type="NCBI Taxonomy" id="38414"/>
    <lineage>
        <taxon>Eukaryota</taxon>
        <taxon>Viridiplantae</taxon>
        <taxon>Streptophyta</taxon>
        <taxon>Embryophyta</taxon>
        <taxon>Tracheophyta</taxon>
        <taxon>Spermatophyta</taxon>
        <taxon>Magnoliopsida</taxon>
        <taxon>Liliopsida</taxon>
        <taxon>Poales</taxon>
        <taxon>Poaceae</taxon>
        <taxon>PACMAD clade</taxon>
        <taxon>Chloridoideae</taxon>
        <taxon>Eragrostideae</taxon>
        <taxon>Eragrostidinae</taxon>
        <taxon>Eragrostis</taxon>
    </lineage>
</organism>
<comment type="caution">
    <text evidence="1">The sequence shown here is derived from an EMBL/GenBank/DDBJ whole genome shotgun (WGS) entry which is preliminary data.</text>
</comment>
<proteinExistence type="predicted"/>
<dbReference type="Proteomes" id="UP000324897">
    <property type="component" value="Unassembled WGS sequence"/>
</dbReference>
<protein>
    <submittedName>
        <fullName evidence="1">Uncharacterized protein</fullName>
    </submittedName>
</protein>
<evidence type="ECO:0000313" key="2">
    <source>
        <dbReference type="Proteomes" id="UP000324897"/>
    </source>
</evidence>
<keyword evidence="2" id="KW-1185">Reference proteome</keyword>
<gene>
    <name evidence="1" type="ORF">EJB05_47936</name>
</gene>
<dbReference type="AlphaFoldDB" id="A0A5J9T1S9"/>
<accession>A0A5J9T1S9</accession>
<evidence type="ECO:0000313" key="1">
    <source>
        <dbReference type="EMBL" id="TVU04801.1"/>
    </source>
</evidence>
<dbReference type="Gramene" id="TVU04801">
    <property type="protein sequence ID" value="TVU04801"/>
    <property type="gene ID" value="EJB05_47936"/>
</dbReference>